<evidence type="ECO:0000313" key="2">
    <source>
        <dbReference type="Proteomes" id="UP000602284"/>
    </source>
</evidence>
<dbReference type="Proteomes" id="UP000602284">
    <property type="component" value="Unassembled WGS sequence"/>
</dbReference>
<proteinExistence type="predicted"/>
<keyword evidence="2" id="KW-1185">Reference proteome</keyword>
<sequence>MQSSRPYPFERNRYFYGKLLTVRDFESEQTYMNQKRWLLNRLLHGVGVVTGLQVTPAGERKITVNAGLAFDYQGREIIVEERQTLDLSTVPGFQNNGDYAKILYLCLKYDEIGKEMVHSVAGTGRKEEVSEYNRLVEGYQLFIKEDAPPIQQFEATNLASTTTVLHEDRDVRILHQVPQVAQAGDRFEAKLLIQRISQQRHVRLELSVTTEGCVLDDKNQQGDILVFEKEFDSEEYNVTYSYTLRALQPEPGQANGSVTIKPSNVKLFLAGNEVSVTRSAKHVFEVSNEPVADQLLQKSCARALEDVLTSPNDQCLYLAQIHLQPWGASYKVDSIVPVPFFEQVHNSSLLFNLGAQGSGGVGSDGILDVQAETVTLPAEQPPHLDVNYDRVNRVLKFSLGLPEPKQPELPKTTASGWLDLFLIEKNKPGLFGKAERSYVTDEIAHGLGAGQVLITVGVEANESLLADAQTQVYGDADIFRDTEFATELPKHTLGTLVYPNRGTFRVGVKLQQPTELGKLRIHWWATKADEAKSTYEAVQPKWEAAAGSTDEPNPSQD</sequence>
<protein>
    <recommendedName>
        <fullName evidence="3">DUF4139 domain-containing protein</fullName>
    </recommendedName>
</protein>
<dbReference type="RefSeq" id="WP_201636775.1">
    <property type="nucleotide sequence ID" value="NZ_JAEQNB010000005.1"/>
</dbReference>
<accession>A0ABS1JCW2</accession>
<comment type="caution">
    <text evidence="1">The sequence shown here is derived from an EMBL/GenBank/DDBJ whole genome shotgun (WGS) entry which is preliminary data.</text>
</comment>
<name>A0ABS1JCW2_9BACL</name>
<evidence type="ECO:0000313" key="1">
    <source>
        <dbReference type="EMBL" id="MBL0388111.1"/>
    </source>
</evidence>
<dbReference type="EMBL" id="JAEQNB010000005">
    <property type="protein sequence ID" value="MBL0388111.1"/>
    <property type="molecule type" value="Genomic_DNA"/>
</dbReference>
<evidence type="ECO:0008006" key="3">
    <source>
        <dbReference type="Google" id="ProtNLM"/>
    </source>
</evidence>
<organism evidence="1 2">
    <name type="scientific">Tumebacillus amylolyticus</name>
    <dbReference type="NCBI Taxonomy" id="2801339"/>
    <lineage>
        <taxon>Bacteria</taxon>
        <taxon>Bacillati</taxon>
        <taxon>Bacillota</taxon>
        <taxon>Bacilli</taxon>
        <taxon>Bacillales</taxon>
        <taxon>Alicyclobacillaceae</taxon>
        <taxon>Tumebacillus</taxon>
    </lineage>
</organism>
<gene>
    <name evidence="1" type="ORF">JJB07_15955</name>
</gene>
<reference evidence="1 2" key="1">
    <citation type="submission" date="2021-01" db="EMBL/GenBank/DDBJ databases">
        <title>Tumebacillus sp. strain ITR2 16S ribosomal RNA gene Genome sequencing and assembly.</title>
        <authorList>
            <person name="Kang M."/>
        </authorList>
    </citation>
    <scope>NUCLEOTIDE SEQUENCE [LARGE SCALE GENOMIC DNA]</scope>
    <source>
        <strain evidence="1 2">ITR2</strain>
    </source>
</reference>